<dbReference type="Pfam" id="PF16353">
    <property type="entry name" value="LacZ_4"/>
    <property type="match status" value="1"/>
</dbReference>
<dbReference type="Proteomes" id="UP001597641">
    <property type="component" value="Unassembled WGS sequence"/>
</dbReference>
<organism evidence="7 8">
    <name type="scientific">Pontibacter toksunensis</name>
    <dbReference type="NCBI Taxonomy" id="1332631"/>
    <lineage>
        <taxon>Bacteria</taxon>
        <taxon>Pseudomonadati</taxon>
        <taxon>Bacteroidota</taxon>
        <taxon>Cytophagia</taxon>
        <taxon>Cytophagales</taxon>
        <taxon>Hymenobacteraceae</taxon>
        <taxon>Pontibacter</taxon>
    </lineage>
</organism>
<dbReference type="Gene3D" id="2.60.40.10">
    <property type="entry name" value="Immunoglobulins"/>
    <property type="match status" value="1"/>
</dbReference>
<dbReference type="PANTHER" id="PTHR46323:SF2">
    <property type="entry name" value="BETA-GALACTOSIDASE"/>
    <property type="match status" value="1"/>
</dbReference>
<dbReference type="InterPro" id="IPR013783">
    <property type="entry name" value="Ig-like_fold"/>
</dbReference>
<comment type="caution">
    <text evidence="7">The sequence shown here is derived from an EMBL/GenBank/DDBJ whole genome shotgun (WGS) entry which is preliminary data.</text>
</comment>
<feature type="domain" description="Glycoside hydrolase family 2 catalytic" evidence="5">
    <location>
        <begin position="194"/>
        <end position="363"/>
    </location>
</feature>
<dbReference type="InterPro" id="IPR032312">
    <property type="entry name" value="LacZ_4"/>
</dbReference>
<name>A0ABW6BS30_9BACT</name>
<evidence type="ECO:0000259" key="5">
    <source>
        <dbReference type="Pfam" id="PF02836"/>
    </source>
</evidence>
<dbReference type="RefSeq" id="WP_377483781.1">
    <property type="nucleotide sequence ID" value="NZ_JBHUOX010000005.1"/>
</dbReference>
<dbReference type="Pfam" id="PF02836">
    <property type="entry name" value="Glyco_hydro_2_C"/>
    <property type="match status" value="1"/>
</dbReference>
<accession>A0ABW6BS30</accession>
<reference evidence="8" key="1">
    <citation type="journal article" date="2019" name="Int. J. Syst. Evol. Microbiol.">
        <title>The Global Catalogue of Microorganisms (GCM) 10K type strain sequencing project: providing services to taxonomists for standard genome sequencing and annotation.</title>
        <authorList>
            <consortium name="The Broad Institute Genomics Platform"/>
            <consortium name="The Broad Institute Genome Sequencing Center for Infectious Disease"/>
            <person name="Wu L."/>
            <person name="Ma J."/>
        </authorList>
    </citation>
    <scope>NUCLEOTIDE SEQUENCE [LARGE SCALE GENOMIC DNA]</scope>
    <source>
        <strain evidence="8">KCTC 23984</strain>
    </source>
</reference>
<comment type="catalytic activity">
    <reaction evidence="1">
        <text>Hydrolysis of terminal non-reducing beta-D-galactose residues in beta-D-galactosides.</text>
        <dbReference type="EC" id="3.2.1.23"/>
    </reaction>
</comment>
<keyword evidence="3" id="KW-0378">Hydrolase</keyword>
<dbReference type="EC" id="3.2.1.23" evidence="2"/>
<keyword evidence="8" id="KW-1185">Reference proteome</keyword>
<dbReference type="InterPro" id="IPR017853">
    <property type="entry name" value="GH"/>
</dbReference>
<evidence type="ECO:0000259" key="6">
    <source>
        <dbReference type="Pfam" id="PF16353"/>
    </source>
</evidence>
<evidence type="ECO:0000256" key="2">
    <source>
        <dbReference type="ARBA" id="ARBA00012756"/>
    </source>
</evidence>
<dbReference type="SUPFAM" id="SSF51445">
    <property type="entry name" value="(Trans)glycosidases"/>
    <property type="match status" value="1"/>
</dbReference>
<evidence type="ECO:0000256" key="4">
    <source>
        <dbReference type="ARBA" id="ARBA00023295"/>
    </source>
</evidence>
<dbReference type="InterPro" id="IPR050347">
    <property type="entry name" value="Bact_Beta-galactosidase"/>
</dbReference>
<feature type="domain" description="Beta-galactosidase" evidence="6">
    <location>
        <begin position="385"/>
        <end position="471"/>
    </location>
</feature>
<dbReference type="EMBL" id="JBHUOX010000005">
    <property type="protein sequence ID" value="MFD3000599.1"/>
    <property type="molecule type" value="Genomic_DNA"/>
</dbReference>
<dbReference type="PANTHER" id="PTHR46323">
    <property type="entry name" value="BETA-GALACTOSIDASE"/>
    <property type="match status" value="1"/>
</dbReference>
<dbReference type="InterPro" id="IPR036156">
    <property type="entry name" value="Beta-gal/glucu_dom_sf"/>
</dbReference>
<sequence>MILFPRASFTIEVNGYRKKLTSPAVNTQIRLTPLLNAKGGATTIKIVSNSDTGDIDALAFKFFLIATPDVRFATSRVRVYITYPENYRAFNWSYRFWLKNYSKSPRYTSFFRTEEKVRNFSSKVVTKILADSTAQGNQKPIRSYSNFFYINPEVYSYKWSAETPNLFLVTSGNFSSRYDASEVLSERVGLRMSEIKKGELRINNVPVRFKAVSYTHPPLEAPVPTTEELREYIIKLKQHHINTIEVHGLPASNDLYNLADEYGLYLIQHLVKDKERISQDETGGDILWLRQHLSVLYQLRNMPSLIAWAVNNSSDDTSTSQVSAFQDSLKTLDPNRPVIIEEEKKSITNFPASSPELEQLTAEGLLKLKKEYQPLSMKISKDSTVSILNAQDFAVLDKVLLQWEITDGDRVVLQGEVGSLDIAPGKSKVVKLPFSFHTYRNNNYSLSLEVKLKEDISWAERGFVLAWEKFDTEALHLLLEK</sequence>
<dbReference type="Gene3D" id="3.20.20.80">
    <property type="entry name" value="Glycosidases"/>
    <property type="match status" value="1"/>
</dbReference>
<protein>
    <recommendedName>
        <fullName evidence="2">beta-galactosidase</fullName>
        <ecNumber evidence="2">3.2.1.23</ecNumber>
    </recommendedName>
</protein>
<keyword evidence="4" id="KW-0326">Glycosidase</keyword>
<dbReference type="SUPFAM" id="SSF49303">
    <property type="entry name" value="beta-Galactosidase/glucuronidase domain"/>
    <property type="match status" value="1"/>
</dbReference>
<evidence type="ECO:0000256" key="1">
    <source>
        <dbReference type="ARBA" id="ARBA00001412"/>
    </source>
</evidence>
<evidence type="ECO:0000313" key="7">
    <source>
        <dbReference type="EMBL" id="MFD3000599.1"/>
    </source>
</evidence>
<evidence type="ECO:0000256" key="3">
    <source>
        <dbReference type="ARBA" id="ARBA00022801"/>
    </source>
</evidence>
<gene>
    <name evidence="7" type="ORF">ACFS7Z_09530</name>
</gene>
<proteinExistence type="predicted"/>
<dbReference type="InterPro" id="IPR006103">
    <property type="entry name" value="Glyco_hydro_2_cat"/>
</dbReference>
<evidence type="ECO:0000313" key="8">
    <source>
        <dbReference type="Proteomes" id="UP001597641"/>
    </source>
</evidence>